<organism evidence="2 3">
    <name type="scientific">Deinococcus peraridilitoris (strain DSM 19664 / LMG 22246 / CIP 109416 / KR-200)</name>
    <dbReference type="NCBI Taxonomy" id="937777"/>
    <lineage>
        <taxon>Bacteria</taxon>
        <taxon>Thermotogati</taxon>
        <taxon>Deinococcota</taxon>
        <taxon>Deinococci</taxon>
        <taxon>Deinococcales</taxon>
        <taxon>Deinococcaceae</taxon>
        <taxon>Deinococcus</taxon>
    </lineage>
</organism>
<keyword evidence="3" id="KW-1185">Reference proteome</keyword>
<dbReference type="STRING" id="937777.Deipe_0710"/>
<accession>K9ZYK9</accession>
<gene>
    <name evidence="2" type="ordered locus">Deipe_0710</name>
</gene>
<evidence type="ECO:0000259" key="1">
    <source>
        <dbReference type="Pfam" id="PF00149"/>
    </source>
</evidence>
<evidence type="ECO:0000313" key="3">
    <source>
        <dbReference type="Proteomes" id="UP000010467"/>
    </source>
</evidence>
<dbReference type="eggNOG" id="COG0639">
    <property type="taxonomic scope" value="Bacteria"/>
</dbReference>
<dbReference type="GO" id="GO:0016791">
    <property type="term" value="F:phosphatase activity"/>
    <property type="evidence" value="ECO:0007669"/>
    <property type="project" value="TreeGrafter"/>
</dbReference>
<protein>
    <submittedName>
        <fullName evidence="2">Calcineurin-like phosphoesterase</fullName>
    </submittedName>
</protein>
<dbReference type="RefSeq" id="WP_015234599.1">
    <property type="nucleotide sequence ID" value="NC_019793.1"/>
</dbReference>
<dbReference type="OrthoDB" id="384253at2"/>
<reference evidence="3" key="1">
    <citation type="submission" date="2012-03" db="EMBL/GenBank/DDBJ databases">
        <title>Complete sequence of chromosome of Deinococcus peraridilitoris DSM 19664.</title>
        <authorList>
            <person name="Lucas S."/>
            <person name="Copeland A."/>
            <person name="Lapidus A."/>
            <person name="Glavina del Rio T."/>
            <person name="Dalin E."/>
            <person name="Tice H."/>
            <person name="Bruce D."/>
            <person name="Goodwin L."/>
            <person name="Pitluck S."/>
            <person name="Peters L."/>
            <person name="Mikhailova N."/>
            <person name="Lu M."/>
            <person name="Kyrpides N."/>
            <person name="Mavromatis K."/>
            <person name="Ivanova N."/>
            <person name="Brettin T."/>
            <person name="Detter J.C."/>
            <person name="Han C."/>
            <person name="Larimer F."/>
            <person name="Land M."/>
            <person name="Hauser L."/>
            <person name="Markowitz V."/>
            <person name="Cheng J.-F."/>
            <person name="Hugenholtz P."/>
            <person name="Woyke T."/>
            <person name="Wu D."/>
            <person name="Pukall R."/>
            <person name="Steenblock K."/>
            <person name="Brambilla E."/>
            <person name="Klenk H.-P."/>
            <person name="Eisen J.A."/>
        </authorList>
    </citation>
    <scope>NUCLEOTIDE SEQUENCE [LARGE SCALE GENOMIC DNA]</scope>
    <source>
        <strain evidence="3">DSM 19664 / LMG 22246 / CIP 109416 / KR-200</strain>
    </source>
</reference>
<dbReference type="InterPro" id="IPR050126">
    <property type="entry name" value="Ap4A_hydrolase"/>
</dbReference>
<dbReference type="SUPFAM" id="SSF56300">
    <property type="entry name" value="Metallo-dependent phosphatases"/>
    <property type="match status" value="1"/>
</dbReference>
<dbReference type="AlphaFoldDB" id="K9ZYK9"/>
<dbReference type="Pfam" id="PF00149">
    <property type="entry name" value="Metallophos"/>
    <property type="match status" value="1"/>
</dbReference>
<dbReference type="HOGENOM" id="CLU_985983_0_0_0"/>
<dbReference type="PANTHER" id="PTHR42850">
    <property type="entry name" value="METALLOPHOSPHOESTERASE"/>
    <property type="match status" value="1"/>
</dbReference>
<dbReference type="PANTHER" id="PTHR42850:SF4">
    <property type="entry name" value="ZINC-DEPENDENT ENDOPOLYPHOSPHATASE"/>
    <property type="match status" value="1"/>
</dbReference>
<dbReference type="InterPro" id="IPR004843">
    <property type="entry name" value="Calcineurin-like_PHP"/>
</dbReference>
<dbReference type="InterPro" id="IPR029052">
    <property type="entry name" value="Metallo-depent_PP-like"/>
</dbReference>
<dbReference type="KEGG" id="dpd:Deipe_0710"/>
<dbReference type="Gene3D" id="3.60.21.10">
    <property type="match status" value="1"/>
</dbReference>
<dbReference type="PATRIC" id="fig|937777.3.peg.715"/>
<dbReference type="Proteomes" id="UP000010467">
    <property type="component" value="Chromosome"/>
</dbReference>
<name>K9ZYK9_DEIPD</name>
<proteinExistence type="predicted"/>
<dbReference type="EMBL" id="CP003382">
    <property type="protein sequence ID" value="AFZ66289.1"/>
    <property type="molecule type" value="Genomic_DNA"/>
</dbReference>
<sequence length="270" mass="29684">MSSSLLAGAEVVYAVPDLHGRLDLLEGALAHTQGAHLVVLGDVIDRGPGSLECVRLLLELEQLGLVTLLWGNHEQMAYSAHAWYTRYEEKGELDDLRAARSNFRWWQGNGGDALQREAGRFGVENYPPELVEYFSRLQLMVFVDARGVHTAPPDDVSVLAVHAAPPQPHPDYPDPDTAALWLRPEDGPFPLPPGVSWSVHGHTPLPNPRQIGAQVYTDLGAVRTGRLCLTRLDPGGPRELLVLHAPKATHRAARPEYPGELPFRSVFLTS</sequence>
<evidence type="ECO:0000313" key="2">
    <source>
        <dbReference type="EMBL" id="AFZ66289.1"/>
    </source>
</evidence>
<dbReference type="GO" id="GO:0008803">
    <property type="term" value="F:bis(5'-nucleosyl)-tetraphosphatase (symmetrical) activity"/>
    <property type="evidence" value="ECO:0007669"/>
    <property type="project" value="TreeGrafter"/>
</dbReference>
<dbReference type="GO" id="GO:0110154">
    <property type="term" value="P:RNA decapping"/>
    <property type="evidence" value="ECO:0007669"/>
    <property type="project" value="TreeGrafter"/>
</dbReference>
<dbReference type="GO" id="GO:0005737">
    <property type="term" value="C:cytoplasm"/>
    <property type="evidence" value="ECO:0007669"/>
    <property type="project" value="TreeGrafter"/>
</dbReference>
<feature type="domain" description="Calcineurin-like phosphoesterase" evidence="1">
    <location>
        <begin position="13"/>
        <end position="204"/>
    </location>
</feature>